<name>A0A445HI53_GLYSO</name>
<dbReference type="InterPro" id="IPR053151">
    <property type="entry name" value="RNase_H-like"/>
</dbReference>
<dbReference type="EMBL" id="QZWG01000013">
    <property type="protein sequence ID" value="RZB73353.1"/>
    <property type="molecule type" value="Genomic_DNA"/>
</dbReference>
<gene>
    <name evidence="1" type="ORF">D0Y65_037171</name>
</gene>
<proteinExistence type="predicted"/>
<evidence type="ECO:0000313" key="2">
    <source>
        <dbReference type="Proteomes" id="UP000289340"/>
    </source>
</evidence>
<reference evidence="1 2" key="1">
    <citation type="submission" date="2018-09" db="EMBL/GenBank/DDBJ databases">
        <title>A high-quality reference genome of wild soybean provides a powerful tool to mine soybean genomes.</title>
        <authorList>
            <person name="Xie M."/>
            <person name="Chung C.Y.L."/>
            <person name="Li M.-W."/>
            <person name="Wong F.-L."/>
            <person name="Chan T.-F."/>
            <person name="Lam H.-M."/>
        </authorList>
    </citation>
    <scope>NUCLEOTIDE SEQUENCE [LARGE SCALE GENOMIC DNA]</scope>
    <source>
        <strain evidence="2">cv. W05</strain>
        <tissue evidence="1">Hypocotyl of etiolated seedlings</tissue>
    </source>
</reference>
<accession>A0A445HI53</accession>
<dbReference type="PANTHER" id="PTHR47723">
    <property type="entry name" value="OS05G0353850 PROTEIN"/>
    <property type="match status" value="1"/>
</dbReference>
<organism evidence="1 2">
    <name type="scientific">Glycine soja</name>
    <name type="common">Wild soybean</name>
    <dbReference type="NCBI Taxonomy" id="3848"/>
    <lineage>
        <taxon>Eukaryota</taxon>
        <taxon>Viridiplantae</taxon>
        <taxon>Streptophyta</taxon>
        <taxon>Embryophyta</taxon>
        <taxon>Tracheophyta</taxon>
        <taxon>Spermatophyta</taxon>
        <taxon>Magnoliopsida</taxon>
        <taxon>eudicotyledons</taxon>
        <taxon>Gunneridae</taxon>
        <taxon>Pentapetalae</taxon>
        <taxon>rosids</taxon>
        <taxon>fabids</taxon>
        <taxon>Fabales</taxon>
        <taxon>Fabaceae</taxon>
        <taxon>Papilionoideae</taxon>
        <taxon>50 kb inversion clade</taxon>
        <taxon>NPAAA clade</taxon>
        <taxon>indigoferoid/millettioid clade</taxon>
        <taxon>Phaseoleae</taxon>
        <taxon>Glycine</taxon>
        <taxon>Glycine subgen. Soja</taxon>
    </lineage>
</organism>
<dbReference type="PANTHER" id="PTHR47723:SF19">
    <property type="entry name" value="POLYNUCLEOTIDYL TRANSFERASE, RIBONUCLEASE H-LIKE SUPERFAMILY PROTEIN"/>
    <property type="match status" value="1"/>
</dbReference>
<evidence type="ECO:0000313" key="1">
    <source>
        <dbReference type="EMBL" id="RZB73353.1"/>
    </source>
</evidence>
<sequence length="158" mass="17377">MNNEWIMEPCAVLDTTNQITVLHGIITTDSPAATTTSSPREVSWFAPPDNAFKLNVAGAHLASNPGPSGFWGLLRNNSAEWITDHGDNRYHPYAAVINKTRDWVISFSHTLRQGNMCADSLPKMGSSTMDTLTIWNECPQQLSSLLLGDSLGVTYVRQ</sequence>
<comment type="caution">
    <text evidence="1">The sequence shown here is derived from an EMBL/GenBank/DDBJ whole genome shotgun (WGS) entry which is preliminary data.</text>
</comment>
<dbReference type="AlphaFoldDB" id="A0A445HI53"/>
<protein>
    <recommendedName>
        <fullName evidence="3">RNase H type-1 domain-containing protein</fullName>
    </recommendedName>
</protein>
<keyword evidence="2" id="KW-1185">Reference proteome</keyword>
<evidence type="ECO:0008006" key="3">
    <source>
        <dbReference type="Google" id="ProtNLM"/>
    </source>
</evidence>
<dbReference type="Proteomes" id="UP000289340">
    <property type="component" value="Chromosome 13"/>
</dbReference>